<evidence type="ECO:0000259" key="5">
    <source>
        <dbReference type="PROSITE" id="PS50887"/>
    </source>
</evidence>
<feature type="domain" description="GGDEF" evidence="5">
    <location>
        <begin position="155"/>
        <end position="294"/>
    </location>
</feature>
<evidence type="ECO:0000259" key="4">
    <source>
        <dbReference type="PROSITE" id="PS50113"/>
    </source>
</evidence>
<evidence type="ECO:0000256" key="2">
    <source>
        <dbReference type="ARBA" id="ARBA00034247"/>
    </source>
</evidence>
<evidence type="ECO:0000256" key="1">
    <source>
        <dbReference type="ARBA" id="ARBA00012528"/>
    </source>
</evidence>
<dbReference type="InterPro" id="IPR050469">
    <property type="entry name" value="Diguanylate_Cyclase"/>
</dbReference>
<dbReference type="PANTHER" id="PTHR45138">
    <property type="entry name" value="REGULATORY COMPONENTS OF SENSORY TRANSDUCTION SYSTEM"/>
    <property type="match status" value="1"/>
</dbReference>
<dbReference type="SUPFAM" id="SSF55785">
    <property type="entry name" value="PYP-like sensor domain (PAS domain)"/>
    <property type="match status" value="1"/>
</dbReference>
<name>A0ABV9BWP5_9GAMM</name>
<evidence type="ECO:0000313" key="6">
    <source>
        <dbReference type="EMBL" id="MFC4525164.1"/>
    </source>
</evidence>
<dbReference type="NCBIfam" id="TIGR00254">
    <property type="entry name" value="GGDEF"/>
    <property type="match status" value="1"/>
</dbReference>
<dbReference type="PANTHER" id="PTHR45138:SF9">
    <property type="entry name" value="DIGUANYLATE CYCLASE DGCM-RELATED"/>
    <property type="match status" value="1"/>
</dbReference>
<protein>
    <recommendedName>
        <fullName evidence="1">diguanylate cyclase</fullName>
        <ecNumber evidence="1">2.7.7.65</ecNumber>
    </recommendedName>
</protein>
<dbReference type="RefSeq" id="WP_266149925.1">
    <property type="nucleotide sequence ID" value="NZ_CP064028.1"/>
</dbReference>
<dbReference type="Pfam" id="PF08448">
    <property type="entry name" value="PAS_4"/>
    <property type="match status" value="1"/>
</dbReference>
<feature type="domain" description="PAC" evidence="4">
    <location>
        <begin position="62"/>
        <end position="116"/>
    </location>
</feature>
<dbReference type="InterPro" id="IPR029787">
    <property type="entry name" value="Nucleotide_cyclase"/>
</dbReference>
<feature type="domain" description="PAS" evidence="3">
    <location>
        <begin position="1"/>
        <end position="42"/>
    </location>
</feature>
<keyword evidence="7" id="KW-1185">Reference proteome</keyword>
<dbReference type="NCBIfam" id="TIGR00229">
    <property type="entry name" value="sensory_box"/>
    <property type="match status" value="1"/>
</dbReference>
<dbReference type="PROSITE" id="PS50887">
    <property type="entry name" value="GGDEF"/>
    <property type="match status" value="1"/>
</dbReference>
<dbReference type="InterPro" id="IPR043128">
    <property type="entry name" value="Rev_trsase/Diguanyl_cyclase"/>
</dbReference>
<dbReference type="GO" id="GO:0052621">
    <property type="term" value="F:diguanylate cyclase activity"/>
    <property type="evidence" value="ECO:0007669"/>
    <property type="project" value="UniProtKB-EC"/>
</dbReference>
<dbReference type="Gene3D" id="3.30.450.20">
    <property type="entry name" value="PAS domain"/>
    <property type="match status" value="1"/>
</dbReference>
<keyword evidence="6" id="KW-0548">Nucleotidyltransferase</keyword>
<dbReference type="Gene3D" id="3.30.70.270">
    <property type="match status" value="1"/>
</dbReference>
<organism evidence="6 7">
    <name type="scientific">Dyella halodurans</name>
    <dbReference type="NCBI Taxonomy" id="1920171"/>
    <lineage>
        <taxon>Bacteria</taxon>
        <taxon>Pseudomonadati</taxon>
        <taxon>Pseudomonadota</taxon>
        <taxon>Gammaproteobacteria</taxon>
        <taxon>Lysobacterales</taxon>
        <taxon>Rhodanobacteraceae</taxon>
        <taxon>Dyella</taxon>
    </lineage>
</organism>
<keyword evidence="6" id="KW-0808">Transferase</keyword>
<dbReference type="InterPro" id="IPR000014">
    <property type="entry name" value="PAS"/>
</dbReference>
<dbReference type="Pfam" id="PF00990">
    <property type="entry name" value="GGDEF"/>
    <property type="match status" value="1"/>
</dbReference>
<comment type="caution">
    <text evidence="6">The sequence shown here is derived from an EMBL/GenBank/DDBJ whole genome shotgun (WGS) entry which is preliminary data.</text>
</comment>
<accession>A0ABV9BWP5</accession>
<proteinExistence type="predicted"/>
<sequence length="317" mass="34200">MQRLYNSIPTALGVIGRDGRYLTVNTMYAAIYGTFPDAMVGRVVGELGSDAEPQWQGDLMRFDAGIGMIEREVSRAGGYYIQAVQPMQNAAGQVVGLTLALIDITARRQMEQALEKVSRHWQFRASHDHLTGLPNRRHIDQALLAESRRCARAGASLSVLMIDVDLFKKYNDHVGHQRGDACLRAIAAQLQAMVRRQGDVVGRYGGEEFIAILPNTAIGGAHGVAQDMLRAIQGLDIKHPASPYGCVTLSIGVASMNAAPMYSPGRVDELLGNADRALYAAKAAGRNTACGCPLPLAQSPRLWPDMAFAPCALPCGQ</sequence>
<dbReference type="InterPro" id="IPR013656">
    <property type="entry name" value="PAS_4"/>
</dbReference>
<dbReference type="EMBL" id="JBHSGA010000003">
    <property type="protein sequence ID" value="MFC4525164.1"/>
    <property type="molecule type" value="Genomic_DNA"/>
</dbReference>
<dbReference type="InterPro" id="IPR035965">
    <property type="entry name" value="PAS-like_dom_sf"/>
</dbReference>
<reference evidence="7" key="1">
    <citation type="journal article" date="2019" name="Int. J. Syst. Evol. Microbiol.">
        <title>The Global Catalogue of Microorganisms (GCM) 10K type strain sequencing project: providing services to taxonomists for standard genome sequencing and annotation.</title>
        <authorList>
            <consortium name="The Broad Institute Genomics Platform"/>
            <consortium name="The Broad Institute Genome Sequencing Center for Infectious Disease"/>
            <person name="Wu L."/>
            <person name="Ma J."/>
        </authorList>
    </citation>
    <scope>NUCLEOTIDE SEQUENCE [LARGE SCALE GENOMIC DNA]</scope>
    <source>
        <strain evidence="7">CCM 4481</strain>
    </source>
</reference>
<evidence type="ECO:0000259" key="3">
    <source>
        <dbReference type="PROSITE" id="PS50112"/>
    </source>
</evidence>
<evidence type="ECO:0000313" key="7">
    <source>
        <dbReference type="Proteomes" id="UP001595961"/>
    </source>
</evidence>
<dbReference type="SMART" id="SM00267">
    <property type="entry name" value="GGDEF"/>
    <property type="match status" value="1"/>
</dbReference>
<dbReference type="InterPro" id="IPR000160">
    <property type="entry name" value="GGDEF_dom"/>
</dbReference>
<dbReference type="CDD" id="cd01949">
    <property type="entry name" value="GGDEF"/>
    <property type="match status" value="1"/>
</dbReference>
<dbReference type="SUPFAM" id="SSF55073">
    <property type="entry name" value="Nucleotide cyclase"/>
    <property type="match status" value="1"/>
</dbReference>
<dbReference type="PROSITE" id="PS50113">
    <property type="entry name" value="PAC"/>
    <property type="match status" value="1"/>
</dbReference>
<dbReference type="InterPro" id="IPR000700">
    <property type="entry name" value="PAS-assoc_C"/>
</dbReference>
<dbReference type="EC" id="2.7.7.65" evidence="1"/>
<dbReference type="Proteomes" id="UP001595961">
    <property type="component" value="Unassembled WGS sequence"/>
</dbReference>
<dbReference type="PROSITE" id="PS50112">
    <property type="entry name" value="PAS"/>
    <property type="match status" value="1"/>
</dbReference>
<comment type="catalytic activity">
    <reaction evidence="2">
        <text>2 GTP = 3',3'-c-di-GMP + 2 diphosphate</text>
        <dbReference type="Rhea" id="RHEA:24898"/>
        <dbReference type="ChEBI" id="CHEBI:33019"/>
        <dbReference type="ChEBI" id="CHEBI:37565"/>
        <dbReference type="ChEBI" id="CHEBI:58805"/>
        <dbReference type="EC" id="2.7.7.65"/>
    </reaction>
</comment>
<gene>
    <name evidence="6" type="ORF">ACFO5W_00825</name>
</gene>